<keyword evidence="3" id="KW-1185">Reference proteome</keyword>
<dbReference type="GO" id="GO:0015098">
    <property type="term" value="F:molybdate ion transmembrane transporter activity"/>
    <property type="evidence" value="ECO:0007669"/>
    <property type="project" value="InterPro"/>
</dbReference>
<comment type="caution">
    <text evidence="2">The sequence shown here is derived from an EMBL/GenBank/DDBJ whole genome shotgun (WGS) entry which is preliminary data.</text>
</comment>
<sequence length="201" mass="21958">MESPGKIFSIFLMSGLFAPRRLLLCRALFLAVGSCDFAYPQLWSTSSRVYSSSRDNPHHSLSSLFDHLLSLLLNTSSFARRSLEYGTFCSNALPLLPSFELVVMNGGLVLGTSLAHILKMFPVGILGVLLLFPGIELAMCARDMNSKEDSFVALICTAVSLVGSSAALGFLVGMIVYGMLKLRNWSNDKPLSTIWNQKSPN</sequence>
<gene>
    <name evidence="2" type="ORF">KIW84_057090</name>
</gene>
<protein>
    <submittedName>
        <fullName evidence="2">Uncharacterized protein</fullName>
    </submittedName>
</protein>
<dbReference type="AlphaFoldDB" id="A0A9D4X031"/>
<keyword evidence="1" id="KW-1133">Transmembrane helix</keyword>
<dbReference type="PANTHER" id="PTHR31970:SF0">
    <property type="entry name" value="MOLYBDATE TRANSPORTER 1"/>
    <property type="match status" value="1"/>
</dbReference>
<dbReference type="InterPro" id="IPR031563">
    <property type="entry name" value="MOT1/MOT2"/>
</dbReference>
<accession>A0A9D4X031</accession>
<dbReference type="PANTHER" id="PTHR31970">
    <property type="match status" value="1"/>
</dbReference>
<evidence type="ECO:0000313" key="3">
    <source>
        <dbReference type="Proteomes" id="UP001058974"/>
    </source>
</evidence>
<proteinExistence type="predicted"/>
<dbReference type="Proteomes" id="UP001058974">
    <property type="component" value="Chromosome 5"/>
</dbReference>
<keyword evidence="1" id="KW-0472">Membrane</keyword>
<dbReference type="Gramene" id="Psat05G0709000-T1">
    <property type="protein sequence ID" value="KAI5412288.1"/>
    <property type="gene ID" value="KIW84_057090"/>
</dbReference>
<feature type="transmembrane region" description="Helical" evidence="1">
    <location>
        <begin position="151"/>
        <end position="180"/>
    </location>
</feature>
<evidence type="ECO:0000256" key="1">
    <source>
        <dbReference type="SAM" id="Phobius"/>
    </source>
</evidence>
<feature type="transmembrane region" description="Helical" evidence="1">
    <location>
        <begin position="120"/>
        <end position="139"/>
    </location>
</feature>
<evidence type="ECO:0000313" key="2">
    <source>
        <dbReference type="EMBL" id="KAI5412288.1"/>
    </source>
</evidence>
<name>A0A9D4X031_PEA</name>
<keyword evidence="1" id="KW-0812">Transmembrane</keyword>
<reference evidence="2 3" key="1">
    <citation type="journal article" date="2022" name="Nat. Genet.">
        <title>Improved pea reference genome and pan-genome highlight genomic features and evolutionary characteristics.</title>
        <authorList>
            <person name="Yang T."/>
            <person name="Liu R."/>
            <person name="Luo Y."/>
            <person name="Hu S."/>
            <person name="Wang D."/>
            <person name="Wang C."/>
            <person name="Pandey M.K."/>
            <person name="Ge S."/>
            <person name="Xu Q."/>
            <person name="Li N."/>
            <person name="Li G."/>
            <person name="Huang Y."/>
            <person name="Saxena R.K."/>
            <person name="Ji Y."/>
            <person name="Li M."/>
            <person name="Yan X."/>
            <person name="He Y."/>
            <person name="Liu Y."/>
            <person name="Wang X."/>
            <person name="Xiang C."/>
            <person name="Varshney R.K."/>
            <person name="Ding H."/>
            <person name="Gao S."/>
            <person name="Zong X."/>
        </authorList>
    </citation>
    <scope>NUCLEOTIDE SEQUENCE [LARGE SCALE GENOMIC DNA]</scope>
    <source>
        <strain evidence="2 3">cv. Zhongwan 6</strain>
    </source>
</reference>
<dbReference type="EMBL" id="JAMSHJ010000005">
    <property type="protein sequence ID" value="KAI5412288.1"/>
    <property type="molecule type" value="Genomic_DNA"/>
</dbReference>
<organism evidence="2 3">
    <name type="scientific">Pisum sativum</name>
    <name type="common">Garden pea</name>
    <name type="synonym">Lathyrus oleraceus</name>
    <dbReference type="NCBI Taxonomy" id="3888"/>
    <lineage>
        <taxon>Eukaryota</taxon>
        <taxon>Viridiplantae</taxon>
        <taxon>Streptophyta</taxon>
        <taxon>Embryophyta</taxon>
        <taxon>Tracheophyta</taxon>
        <taxon>Spermatophyta</taxon>
        <taxon>Magnoliopsida</taxon>
        <taxon>eudicotyledons</taxon>
        <taxon>Gunneridae</taxon>
        <taxon>Pentapetalae</taxon>
        <taxon>rosids</taxon>
        <taxon>fabids</taxon>
        <taxon>Fabales</taxon>
        <taxon>Fabaceae</taxon>
        <taxon>Papilionoideae</taxon>
        <taxon>50 kb inversion clade</taxon>
        <taxon>NPAAA clade</taxon>
        <taxon>Hologalegina</taxon>
        <taxon>IRL clade</taxon>
        <taxon>Fabeae</taxon>
        <taxon>Lathyrus</taxon>
    </lineage>
</organism>